<dbReference type="PANTHER" id="PTHR10192:SF19">
    <property type="entry name" value="MOLYBDOPTERIN BIOSYNTHESIS PROTEIN MJ0666-RELATED"/>
    <property type="match status" value="1"/>
</dbReference>
<keyword evidence="4" id="KW-0472">Membrane</keyword>
<dbReference type="SUPFAM" id="SSF63882">
    <property type="entry name" value="MoeA N-terminal region -like"/>
    <property type="match status" value="1"/>
</dbReference>
<dbReference type="CDD" id="cd00887">
    <property type="entry name" value="MoeA"/>
    <property type="match status" value="1"/>
</dbReference>
<dbReference type="SUPFAM" id="SSF63867">
    <property type="entry name" value="MoeA C-terminal domain-like"/>
    <property type="match status" value="1"/>
</dbReference>
<dbReference type="InterPro" id="IPR008284">
    <property type="entry name" value="MoCF_biosynth_CS"/>
</dbReference>
<keyword evidence="4" id="KW-1133">Transmembrane helix</keyword>
<dbReference type="Pfam" id="PF03454">
    <property type="entry name" value="MoeA_C"/>
    <property type="match status" value="1"/>
</dbReference>
<evidence type="ECO:0000313" key="6">
    <source>
        <dbReference type="EMBL" id="WEU39940.1"/>
    </source>
</evidence>
<gene>
    <name evidence="6" type="ORF">OdinLCB4_005580</name>
</gene>
<dbReference type="Pfam" id="PF03453">
    <property type="entry name" value="MoeA_N"/>
    <property type="match status" value="1"/>
</dbReference>
<dbReference type="AlphaFoldDB" id="A0AAF0IAZ4"/>
<dbReference type="PANTHER" id="PTHR10192">
    <property type="entry name" value="MOLYBDOPTERIN BIOSYNTHESIS PROTEIN"/>
    <property type="match status" value="1"/>
</dbReference>
<feature type="domain" description="MoaB/Mog" evidence="5">
    <location>
        <begin position="192"/>
        <end position="330"/>
    </location>
</feature>
<dbReference type="GO" id="GO:0006777">
    <property type="term" value="P:Mo-molybdopterin cofactor biosynthetic process"/>
    <property type="evidence" value="ECO:0007669"/>
    <property type="project" value="UniProtKB-KW"/>
</dbReference>
<evidence type="ECO:0000256" key="3">
    <source>
        <dbReference type="ARBA" id="ARBA00023150"/>
    </source>
</evidence>
<name>A0AAF0IAZ4_ODILC</name>
<dbReference type="GO" id="GO:0061599">
    <property type="term" value="F:molybdopterin molybdotransferase activity"/>
    <property type="evidence" value="ECO:0007669"/>
    <property type="project" value="TreeGrafter"/>
</dbReference>
<feature type="transmembrane region" description="Helical" evidence="4">
    <location>
        <begin position="306"/>
        <end position="323"/>
    </location>
</feature>
<dbReference type="EMBL" id="CP091871">
    <property type="protein sequence ID" value="WEU39940.1"/>
    <property type="molecule type" value="Genomic_DNA"/>
</dbReference>
<dbReference type="FunFam" id="2.170.190.11:FF:000001">
    <property type="entry name" value="Molybdopterin molybdenumtransferase"/>
    <property type="match status" value="1"/>
</dbReference>
<dbReference type="InterPro" id="IPR036135">
    <property type="entry name" value="MoeA_linker/N_sf"/>
</dbReference>
<dbReference type="InterPro" id="IPR001453">
    <property type="entry name" value="MoaB/Mog_dom"/>
</dbReference>
<evidence type="ECO:0000256" key="1">
    <source>
        <dbReference type="ARBA" id="ARBA00005046"/>
    </source>
</evidence>
<keyword evidence="3" id="KW-0501">Molybdenum cofactor biosynthesis</keyword>
<protein>
    <submittedName>
        <fullName evidence="6">Molybdopterin molybdotransferase MoeA</fullName>
    </submittedName>
</protein>
<dbReference type="NCBIfam" id="NF045515">
    <property type="entry name" value="Glp_gephyrin"/>
    <property type="match status" value="1"/>
</dbReference>
<dbReference type="InterPro" id="IPR005110">
    <property type="entry name" value="MoeA_linker/N"/>
</dbReference>
<dbReference type="Gene3D" id="3.90.105.10">
    <property type="entry name" value="Molybdopterin biosynthesis moea protein, domain 2"/>
    <property type="match status" value="1"/>
</dbReference>
<evidence type="ECO:0000313" key="7">
    <source>
        <dbReference type="Proteomes" id="UP000186851"/>
    </source>
</evidence>
<organism evidence="6 7">
    <name type="scientific">Odinarchaeota yellowstonii (strain LCB_4)</name>
    <dbReference type="NCBI Taxonomy" id="1841599"/>
    <lineage>
        <taxon>Archaea</taxon>
        <taxon>Promethearchaeati</taxon>
        <taxon>Candidatus Odinarchaeota</taxon>
        <taxon>Candidatus Odinarchaeia</taxon>
        <taxon>Candidatus Odinarchaeales</taxon>
        <taxon>Candidatus Odinarchaeaceae</taxon>
        <taxon>Candidatus Odinarchaeum</taxon>
    </lineage>
</organism>
<dbReference type="Gene3D" id="3.40.980.10">
    <property type="entry name" value="MoaB/Mog-like domain"/>
    <property type="match status" value="1"/>
</dbReference>
<evidence type="ECO:0000259" key="5">
    <source>
        <dbReference type="SMART" id="SM00852"/>
    </source>
</evidence>
<dbReference type="Proteomes" id="UP000186851">
    <property type="component" value="Chromosome"/>
</dbReference>
<dbReference type="InterPro" id="IPR038987">
    <property type="entry name" value="MoeA-like"/>
</dbReference>
<dbReference type="SUPFAM" id="SSF53218">
    <property type="entry name" value="Molybdenum cofactor biosynthesis proteins"/>
    <property type="match status" value="1"/>
</dbReference>
<dbReference type="KEGG" id="oyw:OdinLCB4_005580"/>
<dbReference type="InterPro" id="IPR036425">
    <property type="entry name" value="MoaB/Mog-like_dom_sf"/>
</dbReference>
<accession>A0AAF0IAZ4</accession>
<dbReference type="InterPro" id="IPR036688">
    <property type="entry name" value="MoeA_C_domain_IV_sf"/>
</dbReference>
<dbReference type="SMART" id="SM00852">
    <property type="entry name" value="MoCF_biosynth"/>
    <property type="match status" value="1"/>
</dbReference>
<dbReference type="Pfam" id="PF00994">
    <property type="entry name" value="MoCF_biosynth"/>
    <property type="match status" value="1"/>
</dbReference>
<dbReference type="GO" id="GO:0005737">
    <property type="term" value="C:cytoplasm"/>
    <property type="evidence" value="ECO:0007669"/>
    <property type="project" value="TreeGrafter"/>
</dbReference>
<comment type="pathway">
    <text evidence="1">Cofactor biosynthesis; molybdopterin biosynthesis.</text>
</comment>
<reference evidence="6" key="1">
    <citation type="journal article" date="2017" name="Nature">
        <title>Asgard archaea illuminate the origin of eukaryotic cellular complexity.</title>
        <authorList>
            <person name="Zaremba-Niedzwiedzka K."/>
            <person name="Caceres E.F."/>
            <person name="Saw J.H."/>
            <person name="Backstrom D."/>
            <person name="Juzokaite L."/>
            <person name="Vancaester E."/>
            <person name="Seitz K.W."/>
            <person name="Anantharaman K."/>
            <person name="Starnawski P."/>
            <person name="Kjeldsen K.U."/>
            <person name="Scott M.B."/>
            <person name="Nunoura T."/>
            <person name="Banfield J.F."/>
            <person name="Schramm A."/>
            <person name="Baker B.J."/>
            <person name="Spang A."/>
            <person name="Ettema T.J.G."/>
        </authorList>
    </citation>
    <scope>NUCLEOTIDE SEQUENCE</scope>
    <source>
        <strain evidence="6">LCB_4</strain>
    </source>
</reference>
<dbReference type="NCBIfam" id="TIGR00177">
    <property type="entry name" value="molyb_syn"/>
    <property type="match status" value="1"/>
</dbReference>
<dbReference type="FunFam" id="2.40.340.10:FF:000005">
    <property type="entry name" value="Molybdopterin molybdenumtransferase MoeA"/>
    <property type="match status" value="1"/>
</dbReference>
<dbReference type="Gene3D" id="2.170.190.11">
    <property type="entry name" value="Molybdopterin biosynthesis moea protein, domain 3"/>
    <property type="match status" value="1"/>
</dbReference>
<dbReference type="InterPro" id="IPR005111">
    <property type="entry name" value="MoeA_C_domain_IV"/>
</dbReference>
<dbReference type="Gene3D" id="2.40.340.10">
    <property type="entry name" value="MoeA, C-terminal, domain IV"/>
    <property type="match status" value="1"/>
</dbReference>
<sequence>MSASPMEGFKETTSLRIALTKFLDSVQVNLDTEHINIENSLKRVLAEDISAEYNIPQFNRAAMDGYAIKAEDSRGASFENPIRFKIVGRLEAGFFQNFKIKSFEAVEIMTGARVPDQADCVIMAEYTKRISEDIVEIYQQLPPGANIDQVGSDVKKGETILTKGTIIEPPDIGLLKALRLRTVKVYKKPKVGLISTGDELTDYIELDNGESKIIETNQIMLSNYILEDGGEPLKYGIIRDNFDDIKKSISKAVSECNIILLTGGSSVGKKDLVPKIIREIGIILTHGVSMKPGKPTGLALVQGKPLIIMPGYSVACIIAYLVFCRPLIYKFLSINPELTPISVNAYLTNRVPSTAGRTDFVRVNVFKHGEELYATPIRSTGSGILSSMVKANGLLEIPDEIEGYEEGDKVSVKLLRRQIPEKDINE</sequence>
<comment type="similarity">
    <text evidence="2">Belongs to the MoeA family.</text>
</comment>
<proteinExistence type="inferred from homology"/>
<evidence type="ECO:0000256" key="4">
    <source>
        <dbReference type="SAM" id="Phobius"/>
    </source>
</evidence>
<dbReference type="PROSITE" id="PS01079">
    <property type="entry name" value="MOCF_BIOSYNTHESIS_2"/>
    <property type="match status" value="1"/>
</dbReference>
<evidence type="ECO:0000256" key="2">
    <source>
        <dbReference type="ARBA" id="ARBA00010763"/>
    </source>
</evidence>
<reference evidence="6" key="2">
    <citation type="journal article" date="2022" name="Nat. Microbiol.">
        <title>A closed Candidatus Odinarchaeum chromosome exposes Asgard archaeal viruses.</title>
        <authorList>
            <person name="Tamarit D."/>
            <person name="Caceres E.F."/>
            <person name="Krupovic M."/>
            <person name="Nijland R."/>
            <person name="Eme L."/>
            <person name="Robinson N.P."/>
            <person name="Ettema T.J.G."/>
        </authorList>
    </citation>
    <scope>NUCLEOTIDE SEQUENCE</scope>
    <source>
        <strain evidence="6">LCB_4</strain>
    </source>
</reference>
<keyword evidence="4" id="KW-0812">Transmembrane</keyword>